<reference evidence="1" key="1">
    <citation type="submission" date="2023-05" db="EMBL/GenBank/DDBJ databases">
        <title>Nepenthes gracilis genome sequencing.</title>
        <authorList>
            <person name="Fukushima K."/>
        </authorList>
    </citation>
    <scope>NUCLEOTIDE SEQUENCE</scope>
    <source>
        <strain evidence="1">SING2019-196</strain>
    </source>
</reference>
<protein>
    <submittedName>
        <fullName evidence="1">Uncharacterized protein</fullName>
    </submittedName>
</protein>
<comment type="caution">
    <text evidence="1">The sequence shown here is derived from an EMBL/GenBank/DDBJ whole genome shotgun (WGS) entry which is preliminary data.</text>
</comment>
<evidence type="ECO:0000313" key="1">
    <source>
        <dbReference type="EMBL" id="GMH21329.1"/>
    </source>
</evidence>
<name>A0AAD3XYS7_NEPGR</name>
<dbReference type="AlphaFoldDB" id="A0AAD3XYS7"/>
<dbReference type="EMBL" id="BSYO01000023">
    <property type="protein sequence ID" value="GMH21329.1"/>
    <property type="molecule type" value="Genomic_DNA"/>
</dbReference>
<evidence type="ECO:0000313" key="2">
    <source>
        <dbReference type="Proteomes" id="UP001279734"/>
    </source>
</evidence>
<sequence>MLSWCYCPSLWKADSMTTPFAKVPFSSASYGKNVGEHWHVSTGDGIIQRQSRESLLDMTPMGRLEKRLVSANAWMGVSG</sequence>
<gene>
    <name evidence="1" type="ORF">Nepgr_023171</name>
</gene>
<dbReference type="Proteomes" id="UP001279734">
    <property type="component" value="Unassembled WGS sequence"/>
</dbReference>
<accession>A0AAD3XYS7</accession>
<proteinExistence type="predicted"/>
<organism evidence="1 2">
    <name type="scientific">Nepenthes gracilis</name>
    <name type="common">Slender pitcher plant</name>
    <dbReference type="NCBI Taxonomy" id="150966"/>
    <lineage>
        <taxon>Eukaryota</taxon>
        <taxon>Viridiplantae</taxon>
        <taxon>Streptophyta</taxon>
        <taxon>Embryophyta</taxon>
        <taxon>Tracheophyta</taxon>
        <taxon>Spermatophyta</taxon>
        <taxon>Magnoliopsida</taxon>
        <taxon>eudicotyledons</taxon>
        <taxon>Gunneridae</taxon>
        <taxon>Pentapetalae</taxon>
        <taxon>Caryophyllales</taxon>
        <taxon>Nepenthaceae</taxon>
        <taxon>Nepenthes</taxon>
    </lineage>
</organism>
<keyword evidence="2" id="KW-1185">Reference proteome</keyword>